<accession>A0A395P1D2</accession>
<keyword evidence="2" id="KW-0472">Membrane</keyword>
<gene>
    <name evidence="3" type="ORF">TARUN_104</name>
</gene>
<feature type="region of interest" description="Disordered" evidence="1">
    <location>
        <begin position="248"/>
        <end position="308"/>
    </location>
</feature>
<evidence type="ECO:0000313" key="4">
    <source>
        <dbReference type="Proteomes" id="UP000266272"/>
    </source>
</evidence>
<dbReference type="EMBL" id="PXOA01000008">
    <property type="protein sequence ID" value="RFU82102.1"/>
    <property type="molecule type" value="Genomic_DNA"/>
</dbReference>
<keyword evidence="2" id="KW-0812">Transmembrane</keyword>
<sequence>MLVSVSAIYGLPLSAAFCGLTVAALDFRRHDGVHRVPKSPQVTQPAMLLQRRDNVCGVDMKLCPASLGGNCCPEAYACGTNSCYSTASSTSVPPEPSLAYSCPTSQRLCPSSVGYGCCPDGMGCGVSRCYSTQPITETIATAITSTASGIITTITTTAIIVRSPSIPTGYGALDGETNGDDNSQTAGTSPSSVPKYMPPSASTDDSDNQDSSLSTTQLGGIIGGAAAFLALAVAAACVLIRHIDKLAGQMSRKSSSSNSRSRTKQSSVSDFDSRDSREDSVRESLRRSQARRKARCSRSAARRDRRRRYGIDATTAGIALETLAHVSNNRSATVPAPGHGDVASATRVNNVSPRILSSPSPLSDSSSTELEASSLAQELAGISSAASLAADLHIHYPQDIPPTDLPRVAVRPPLAYQWMRSIGLLRQSENASPEHFSIDDEEWHGFYGSRDHMAGRTGLGIYYPEVRGGRIGQTHAAGAGRNNRQQQYRSN</sequence>
<organism evidence="3 4">
    <name type="scientific">Trichoderma arundinaceum</name>
    <dbReference type="NCBI Taxonomy" id="490622"/>
    <lineage>
        <taxon>Eukaryota</taxon>
        <taxon>Fungi</taxon>
        <taxon>Dikarya</taxon>
        <taxon>Ascomycota</taxon>
        <taxon>Pezizomycotina</taxon>
        <taxon>Sordariomycetes</taxon>
        <taxon>Hypocreomycetidae</taxon>
        <taxon>Hypocreales</taxon>
        <taxon>Hypocreaceae</taxon>
        <taxon>Trichoderma</taxon>
    </lineage>
</organism>
<feature type="region of interest" description="Disordered" evidence="1">
    <location>
        <begin position="170"/>
        <end position="213"/>
    </location>
</feature>
<keyword evidence="4" id="KW-1185">Reference proteome</keyword>
<dbReference type="STRING" id="490622.A0A395P1D2"/>
<feature type="compositionally biased region" description="Low complexity" evidence="1">
    <location>
        <begin position="352"/>
        <end position="369"/>
    </location>
</feature>
<name>A0A395P1D2_TRIAR</name>
<feature type="region of interest" description="Disordered" evidence="1">
    <location>
        <begin position="350"/>
        <end position="369"/>
    </location>
</feature>
<protein>
    <submittedName>
        <fullName evidence="3">Uncharacterized protein</fullName>
    </submittedName>
</protein>
<dbReference type="AlphaFoldDB" id="A0A395P1D2"/>
<feature type="compositionally biased region" description="Low complexity" evidence="1">
    <location>
        <begin position="251"/>
        <end position="270"/>
    </location>
</feature>
<feature type="compositionally biased region" description="Basic and acidic residues" evidence="1">
    <location>
        <begin position="271"/>
        <end position="286"/>
    </location>
</feature>
<feature type="transmembrane region" description="Helical" evidence="2">
    <location>
        <begin position="218"/>
        <end position="243"/>
    </location>
</feature>
<evidence type="ECO:0000256" key="1">
    <source>
        <dbReference type="SAM" id="MobiDB-lite"/>
    </source>
</evidence>
<evidence type="ECO:0000313" key="3">
    <source>
        <dbReference type="EMBL" id="RFU82102.1"/>
    </source>
</evidence>
<feature type="compositionally biased region" description="Polar residues" evidence="1">
    <location>
        <begin position="180"/>
        <end position="192"/>
    </location>
</feature>
<reference evidence="3 4" key="1">
    <citation type="journal article" date="2018" name="PLoS Pathog.">
        <title>Evolution of structural diversity of trichothecenes, a family of toxins produced by plant pathogenic and entomopathogenic fungi.</title>
        <authorList>
            <person name="Proctor R.H."/>
            <person name="McCormick S.P."/>
            <person name="Kim H.S."/>
            <person name="Cardoza R.E."/>
            <person name="Stanley A.M."/>
            <person name="Lindo L."/>
            <person name="Kelly A."/>
            <person name="Brown D.W."/>
            <person name="Lee T."/>
            <person name="Vaughan M.M."/>
            <person name="Alexander N.J."/>
            <person name="Busman M."/>
            <person name="Gutierrez S."/>
        </authorList>
    </citation>
    <scope>NUCLEOTIDE SEQUENCE [LARGE SCALE GENOMIC DNA]</scope>
    <source>
        <strain evidence="3 4">IBT 40837</strain>
    </source>
</reference>
<dbReference type="Proteomes" id="UP000266272">
    <property type="component" value="Unassembled WGS sequence"/>
</dbReference>
<dbReference type="OrthoDB" id="5292518at2759"/>
<proteinExistence type="predicted"/>
<comment type="caution">
    <text evidence="3">The sequence shown here is derived from an EMBL/GenBank/DDBJ whole genome shotgun (WGS) entry which is preliminary data.</text>
</comment>
<evidence type="ECO:0000256" key="2">
    <source>
        <dbReference type="SAM" id="Phobius"/>
    </source>
</evidence>
<keyword evidence="2" id="KW-1133">Transmembrane helix</keyword>